<dbReference type="OrthoDB" id="1043438at2"/>
<name>A0A4R8DH97_9BACT</name>
<dbReference type="Gene3D" id="2.60.120.260">
    <property type="entry name" value="Galactose-binding domain-like"/>
    <property type="match status" value="1"/>
</dbReference>
<dbReference type="EMBL" id="SODV01000002">
    <property type="protein sequence ID" value="TDW96877.1"/>
    <property type="molecule type" value="Genomic_DNA"/>
</dbReference>
<gene>
    <name evidence="1" type="ORF">EDB95_4713</name>
</gene>
<dbReference type="InterPro" id="IPR036116">
    <property type="entry name" value="FN3_sf"/>
</dbReference>
<keyword evidence="2" id="KW-1185">Reference proteome</keyword>
<dbReference type="AlphaFoldDB" id="A0A4R8DH97"/>
<reference evidence="1 2" key="1">
    <citation type="submission" date="2019-03" db="EMBL/GenBank/DDBJ databases">
        <title>Genomic Encyclopedia of Type Strains, Phase IV (KMG-IV): sequencing the most valuable type-strain genomes for metagenomic binning, comparative biology and taxonomic classification.</title>
        <authorList>
            <person name="Goeker M."/>
        </authorList>
    </citation>
    <scope>NUCLEOTIDE SEQUENCE [LARGE SCALE GENOMIC DNA]</scope>
    <source>
        <strain evidence="1 2">DSM 100059</strain>
    </source>
</reference>
<dbReference type="Pfam" id="PF16389">
    <property type="entry name" value="DUF4998"/>
    <property type="match status" value="1"/>
</dbReference>
<dbReference type="RefSeq" id="WP_133998092.1">
    <property type="nucleotide sequence ID" value="NZ_SODV01000002.1"/>
</dbReference>
<evidence type="ECO:0000313" key="2">
    <source>
        <dbReference type="Proteomes" id="UP000294498"/>
    </source>
</evidence>
<sequence>MKRYLIIGFLVILSCGKKPTAYRSFLNGQEITYPGVIQNPTVYPGDLRLLLTWHPSTDPSVAKYVVYWNNNADSVIIPATSHNPADTVKCYINNLSEYTYTFFVNSYDSAGNKSVTAEIDNARAYGPIYQASLHNRLPDPTTPFVVNADGSVTLKFATPDTVNITTTINYTNAAGVASKSAIGPADSLVTLPSYQSGASVLVQSSYLPVTHAIDTFWTLKADTFPQIFKLVQCDKSIFAEIDEPTDMKPYQSSTNVAMLWNGSTTPQGYPNIFHSDGANNLPQTITMDMGKVYNHLAVIQEIGRNCCHNPNDFEVWGIADTTGAFPTLASNDPGWKASNIAHGWTLLTEAFRSDDGSAPMNFNFISNPPPVRFIRVRVIQTVDQSNYVNMTQLTFWDKE</sequence>
<dbReference type="SUPFAM" id="SSF49265">
    <property type="entry name" value="Fibronectin type III"/>
    <property type="match status" value="1"/>
</dbReference>
<dbReference type="InterPro" id="IPR013783">
    <property type="entry name" value="Ig-like_fold"/>
</dbReference>
<comment type="caution">
    <text evidence="1">The sequence shown here is derived from an EMBL/GenBank/DDBJ whole genome shotgun (WGS) entry which is preliminary data.</text>
</comment>
<evidence type="ECO:0000313" key="1">
    <source>
        <dbReference type="EMBL" id="TDW96877.1"/>
    </source>
</evidence>
<dbReference type="PROSITE" id="PS51257">
    <property type="entry name" value="PROKAR_LIPOPROTEIN"/>
    <property type="match status" value="1"/>
</dbReference>
<proteinExistence type="predicted"/>
<dbReference type="Proteomes" id="UP000294498">
    <property type="component" value="Unassembled WGS sequence"/>
</dbReference>
<accession>A0A4R8DH97</accession>
<protein>
    <submittedName>
        <fullName evidence="1">Uncharacterized protein DUF5000</fullName>
    </submittedName>
</protein>
<organism evidence="1 2">
    <name type="scientific">Dinghuibacter silviterrae</name>
    <dbReference type="NCBI Taxonomy" id="1539049"/>
    <lineage>
        <taxon>Bacteria</taxon>
        <taxon>Pseudomonadati</taxon>
        <taxon>Bacteroidota</taxon>
        <taxon>Chitinophagia</taxon>
        <taxon>Chitinophagales</taxon>
        <taxon>Chitinophagaceae</taxon>
        <taxon>Dinghuibacter</taxon>
    </lineage>
</organism>
<dbReference type="Gene3D" id="2.60.40.10">
    <property type="entry name" value="Immunoglobulins"/>
    <property type="match status" value="1"/>
</dbReference>